<evidence type="ECO:0000313" key="2">
    <source>
        <dbReference type="Proteomes" id="UP000092993"/>
    </source>
</evidence>
<dbReference type="Proteomes" id="UP000092993">
    <property type="component" value="Unassembled WGS sequence"/>
</dbReference>
<name>A0A1C7M183_GRIFR</name>
<comment type="caution">
    <text evidence="1">The sequence shown here is derived from an EMBL/GenBank/DDBJ whole genome shotgun (WGS) entry which is preliminary data.</text>
</comment>
<organism evidence="1 2">
    <name type="scientific">Grifola frondosa</name>
    <name type="common">Maitake</name>
    <name type="synonym">Polyporus frondosus</name>
    <dbReference type="NCBI Taxonomy" id="5627"/>
    <lineage>
        <taxon>Eukaryota</taxon>
        <taxon>Fungi</taxon>
        <taxon>Dikarya</taxon>
        <taxon>Basidiomycota</taxon>
        <taxon>Agaricomycotina</taxon>
        <taxon>Agaricomycetes</taxon>
        <taxon>Polyporales</taxon>
        <taxon>Grifolaceae</taxon>
        <taxon>Grifola</taxon>
    </lineage>
</organism>
<keyword evidence="2" id="KW-1185">Reference proteome</keyword>
<protein>
    <submittedName>
        <fullName evidence="1">Uncharacterized protein</fullName>
    </submittedName>
</protein>
<reference evidence="1 2" key="1">
    <citation type="submission" date="2016-03" db="EMBL/GenBank/DDBJ databases">
        <title>Whole genome sequencing of Grifola frondosa 9006-11.</title>
        <authorList>
            <person name="Min B."/>
            <person name="Park H."/>
            <person name="Kim J.-G."/>
            <person name="Cho H."/>
            <person name="Oh Y.-L."/>
            <person name="Kong W.-S."/>
            <person name="Choi I.-G."/>
        </authorList>
    </citation>
    <scope>NUCLEOTIDE SEQUENCE [LARGE SCALE GENOMIC DNA]</scope>
    <source>
        <strain evidence="1 2">9006-11</strain>
    </source>
</reference>
<evidence type="ECO:0000313" key="1">
    <source>
        <dbReference type="EMBL" id="OBZ70713.1"/>
    </source>
</evidence>
<gene>
    <name evidence="1" type="ORF">A0H81_09198</name>
</gene>
<dbReference type="EMBL" id="LUGG01000013">
    <property type="protein sequence ID" value="OBZ70713.1"/>
    <property type="molecule type" value="Genomic_DNA"/>
</dbReference>
<accession>A0A1C7M183</accession>
<dbReference type="AlphaFoldDB" id="A0A1C7M183"/>
<sequence length="66" mass="7583">MYLVAVSSLLGLRPSHTAAESKTTKMNFTVFRKFALLTVAEMLLQRPDYTDSSWHHSTYRDNRSTC</sequence>
<proteinExistence type="predicted"/>